<comment type="caution">
    <text evidence="2">The sequence shown here is derived from an EMBL/GenBank/DDBJ whole genome shotgun (WGS) entry which is preliminary data.</text>
</comment>
<reference evidence="2" key="1">
    <citation type="journal article" date="2023" name="G3 (Bethesda)">
        <title>A reference genome for the long-term kleptoplast-retaining sea slug Elysia crispata morphotype clarki.</title>
        <authorList>
            <person name="Eastman K.E."/>
            <person name="Pendleton A.L."/>
            <person name="Shaikh M.A."/>
            <person name="Suttiyut T."/>
            <person name="Ogas R."/>
            <person name="Tomko P."/>
            <person name="Gavelis G."/>
            <person name="Widhalm J.R."/>
            <person name="Wisecaver J.H."/>
        </authorList>
    </citation>
    <scope>NUCLEOTIDE SEQUENCE</scope>
    <source>
        <strain evidence="2">ECLA1</strain>
    </source>
</reference>
<dbReference type="AlphaFoldDB" id="A0AAE1E346"/>
<accession>A0AAE1E346</accession>
<feature type="compositionally biased region" description="Basic residues" evidence="1">
    <location>
        <begin position="18"/>
        <end position="29"/>
    </location>
</feature>
<keyword evidence="3" id="KW-1185">Reference proteome</keyword>
<proteinExistence type="predicted"/>
<name>A0AAE1E346_9GAST</name>
<dbReference type="EMBL" id="JAWDGP010001353">
    <property type="protein sequence ID" value="KAK3792674.1"/>
    <property type="molecule type" value="Genomic_DNA"/>
</dbReference>
<feature type="region of interest" description="Disordered" evidence="1">
    <location>
        <begin position="1"/>
        <end position="29"/>
    </location>
</feature>
<dbReference type="Proteomes" id="UP001283361">
    <property type="component" value="Unassembled WGS sequence"/>
</dbReference>
<evidence type="ECO:0000256" key="1">
    <source>
        <dbReference type="SAM" id="MobiDB-lite"/>
    </source>
</evidence>
<evidence type="ECO:0000313" key="2">
    <source>
        <dbReference type="EMBL" id="KAK3792674.1"/>
    </source>
</evidence>
<evidence type="ECO:0000313" key="3">
    <source>
        <dbReference type="Proteomes" id="UP001283361"/>
    </source>
</evidence>
<sequence length="143" mass="16157">MTVSPQTSSDIGSEKAGYSRHSRPAARHHLRDLDDSYTALLLLNNYKKYRKLTESALELQTYPSYEPPSSSPLSHDVSFLFTRSTFFNTTQPMATSEVKSHMVTHLCRRAPRESGWSPQWRVMVSCGDDSVVDTRLGTRTDSV</sequence>
<protein>
    <submittedName>
        <fullName evidence="2">Uncharacterized protein</fullName>
    </submittedName>
</protein>
<feature type="compositionally biased region" description="Polar residues" evidence="1">
    <location>
        <begin position="1"/>
        <end position="11"/>
    </location>
</feature>
<organism evidence="2 3">
    <name type="scientific">Elysia crispata</name>
    <name type="common">lettuce slug</name>
    <dbReference type="NCBI Taxonomy" id="231223"/>
    <lineage>
        <taxon>Eukaryota</taxon>
        <taxon>Metazoa</taxon>
        <taxon>Spiralia</taxon>
        <taxon>Lophotrochozoa</taxon>
        <taxon>Mollusca</taxon>
        <taxon>Gastropoda</taxon>
        <taxon>Heterobranchia</taxon>
        <taxon>Euthyneura</taxon>
        <taxon>Panpulmonata</taxon>
        <taxon>Sacoglossa</taxon>
        <taxon>Placobranchoidea</taxon>
        <taxon>Plakobranchidae</taxon>
        <taxon>Elysia</taxon>
    </lineage>
</organism>
<gene>
    <name evidence="2" type="ORF">RRG08_032311</name>
</gene>